<gene>
    <name evidence="1" type="ORF">GCM10007422_17660</name>
    <name evidence="2" type="ORF">GGQ60_000610</name>
</gene>
<reference evidence="1" key="1">
    <citation type="journal article" date="2014" name="Int. J. Syst. Evol. Microbiol.">
        <title>Complete genome of a new Firmicutes species belonging to the dominant human colonic microbiota ('Ruminococcus bicirculans') reveals two chromosomes and a selective capacity to utilize plant glucans.</title>
        <authorList>
            <consortium name="NISC Comparative Sequencing Program"/>
            <person name="Wegmann U."/>
            <person name="Louis P."/>
            <person name="Goesmann A."/>
            <person name="Henrissat B."/>
            <person name="Duncan S.H."/>
            <person name="Flint H.J."/>
        </authorList>
    </citation>
    <scope>NUCLEOTIDE SEQUENCE</scope>
    <source>
        <strain evidence="1">CGMCC 1.15287</strain>
    </source>
</reference>
<comment type="caution">
    <text evidence="2">The sequence shown here is derived from an EMBL/GenBank/DDBJ whole genome shotgun (WGS) entry which is preliminary data.</text>
</comment>
<dbReference type="Proteomes" id="UP000642938">
    <property type="component" value="Unassembled WGS sequence"/>
</dbReference>
<reference evidence="4" key="2">
    <citation type="journal article" date="2019" name="Int. J. Syst. Evol. Microbiol.">
        <title>The Global Catalogue of Microorganisms (GCM) 10K type strain sequencing project: providing services to taxonomists for standard genome sequencing and annotation.</title>
        <authorList>
            <consortium name="The Broad Institute Genomics Platform"/>
            <consortium name="The Broad Institute Genome Sequencing Center for Infectious Disease"/>
            <person name="Wu L."/>
            <person name="Ma J."/>
        </authorList>
    </citation>
    <scope>NUCLEOTIDE SEQUENCE [LARGE SCALE GENOMIC DNA]</scope>
    <source>
        <strain evidence="4">CGMCC 1.15287</strain>
    </source>
</reference>
<organism evidence="2 3">
    <name type="scientific">Pedobacter zeae</name>
    <dbReference type="NCBI Taxonomy" id="1737356"/>
    <lineage>
        <taxon>Bacteria</taxon>
        <taxon>Pseudomonadati</taxon>
        <taxon>Bacteroidota</taxon>
        <taxon>Sphingobacteriia</taxon>
        <taxon>Sphingobacteriales</taxon>
        <taxon>Sphingobacteriaceae</taxon>
        <taxon>Pedobacter</taxon>
    </lineage>
</organism>
<accession>A0A7W6K7J0</accession>
<sequence>MNTVTQTPTDNNFDISQLTPEQIEQVMKEGKGIVEKKREQAKKAYEHQRDQAVISLLIEARQVMATLADFKEFTHQQMEIQANELKNYGKMNGRSQGGFSIVNTAGDMRVRRRRDTTPQWDERALKAVDLLKEFLMDKVKKRDQKVFEILMGYLEKNKQGDWEYSQAMEFIKHENKFQDERWLEGIRMLKESYSVSLKGFGYEFQFKNKENKWETLNLNFSSL</sequence>
<reference evidence="1" key="4">
    <citation type="submission" date="2024-05" db="EMBL/GenBank/DDBJ databases">
        <authorList>
            <person name="Sun Q."/>
            <person name="Zhou Y."/>
        </authorList>
    </citation>
    <scope>NUCLEOTIDE SEQUENCE</scope>
    <source>
        <strain evidence="1">CGMCC 1.15287</strain>
    </source>
</reference>
<evidence type="ECO:0000313" key="2">
    <source>
        <dbReference type="EMBL" id="MBB4106650.1"/>
    </source>
</evidence>
<dbReference type="EMBL" id="JACIEF010000001">
    <property type="protein sequence ID" value="MBB4106650.1"/>
    <property type="molecule type" value="Genomic_DNA"/>
</dbReference>
<evidence type="ECO:0000313" key="4">
    <source>
        <dbReference type="Proteomes" id="UP000642938"/>
    </source>
</evidence>
<dbReference type="Pfam" id="PF11363">
    <property type="entry name" value="DUF3164"/>
    <property type="match status" value="1"/>
</dbReference>
<dbReference type="RefSeq" id="WP_183759897.1">
    <property type="nucleotide sequence ID" value="NZ_BMHZ01000002.1"/>
</dbReference>
<proteinExistence type="predicted"/>
<protein>
    <recommendedName>
        <fullName evidence="5">DUF3164 family protein</fullName>
    </recommendedName>
</protein>
<dbReference type="EMBL" id="BMHZ01000002">
    <property type="protein sequence ID" value="GGH02919.1"/>
    <property type="molecule type" value="Genomic_DNA"/>
</dbReference>
<evidence type="ECO:0000313" key="1">
    <source>
        <dbReference type="EMBL" id="GGH02919.1"/>
    </source>
</evidence>
<dbReference type="Proteomes" id="UP000532273">
    <property type="component" value="Unassembled WGS sequence"/>
</dbReference>
<dbReference type="InterPro" id="IPR021505">
    <property type="entry name" value="Phage_B3_Orf6"/>
</dbReference>
<name>A0A7W6K7J0_9SPHI</name>
<keyword evidence="4" id="KW-1185">Reference proteome</keyword>
<evidence type="ECO:0000313" key="3">
    <source>
        <dbReference type="Proteomes" id="UP000532273"/>
    </source>
</evidence>
<evidence type="ECO:0008006" key="5">
    <source>
        <dbReference type="Google" id="ProtNLM"/>
    </source>
</evidence>
<dbReference type="AlphaFoldDB" id="A0A7W6K7J0"/>
<reference evidence="2 3" key="3">
    <citation type="submission" date="2020-08" db="EMBL/GenBank/DDBJ databases">
        <title>Genomic Encyclopedia of Type Strains, Phase IV (KMG-IV): sequencing the most valuable type-strain genomes for metagenomic binning, comparative biology and taxonomic classification.</title>
        <authorList>
            <person name="Goeker M."/>
        </authorList>
    </citation>
    <scope>NUCLEOTIDE SEQUENCE [LARGE SCALE GENOMIC DNA]</scope>
    <source>
        <strain evidence="2 3">DSM 100774</strain>
    </source>
</reference>